<accession>A0A5C6V982</accession>
<dbReference type="OrthoDB" id="9765926at2"/>
<dbReference type="Pfam" id="PF13585">
    <property type="entry name" value="CHU_C"/>
    <property type="match status" value="1"/>
</dbReference>
<evidence type="ECO:0000256" key="1">
    <source>
        <dbReference type="SAM" id="SignalP"/>
    </source>
</evidence>
<dbReference type="RefSeq" id="WP_147013699.1">
    <property type="nucleotide sequence ID" value="NZ_VORB01000003.1"/>
</dbReference>
<organism evidence="2 3">
    <name type="scientific">Luteibaculum oceani</name>
    <dbReference type="NCBI Taxonomy" id="1294296"/>
    <lineage>
        <taxon>Bacteria</taxon>
        <taxon>Pseudomonadati</taxon>
        <taxon>Bacteroidota</taxon>
        <taxon>Flavobacteriia</taxon>
        <taxon>Flavobacteriales</taxon>
        <taxon>Luteibaculaceae</taxon>
        <taxon>Luteibaculum</taxon>
    </lineage>
</organism>
<dbReference type="NCBIfam" id="TIGR04131">
    <property type="entry name" value="Bac_Flav_CTERM"/>
    <property type="match status" value="1"/>
</dbReference>
<reference evidence="2 3" key="1">
    <citation type="submission" date="2019-08" db="EMBL/GenBank/DDBJ databases">
        <title>Genome of Luteibaculum oceani JCM 18817.</title>
        <authorList>
            <person name="Bowman J.P."/>
        </authorList>
    </citation>
    <scope>NUCLEOTIDE SEQUENCE [LARGE SCALE GENOMIC DNA]</scope>
    <source>
        <strain evidence="2 3">JCM 18817</strain>
    </source>
</reference>
<dbReference type="Gene3D" id="2.60.40.740">
    <property type="match status" value="1"/>
</dbReference>
<sequence length="1301" mass="137782">MKRFTLSITLALLSSLAFGQNFANRVISSGPCNPINAVTCPSGIENVTAIVDADRSNFAVMRSNVGTSLINNTAFVELGFDEKVQGGSVLGIEVGELNQNLNIDVFQQIAVYGYNSLGVEVFSSEDISLQQLGVISNEGGGVILQIPTPLGNYSIARLRVEFTALVNLVQEIAIFNVFADGNCPAIEATTVLNSRNTTNPGAAVDEDPETAAVLDLPISVADVANLSLTFPVAANPGDFVGFKVASADLLLGLGLIENITLVAYAASGQELDRKEDFTISDLIILDNLSGLLGPILNLGGSTNGKAIIGFNTKSTVSEPIKSIKIEVAPIVGVSFDLAVFSGLYYSDQLAMNIVASKVAINDGETVNLIATGNYDSYLWSTGQTGPNITVDKPGLYTVTGTRFDGCEVSASVLVRSSSCNGIDSPFATQVLDFGACDPMVPLICPSGVENPENAVDGDPSTYATLTSTLGASLLETSAFLELGFDNPKAAGSNLSFSVQSLNQTLNADVLDQLVITVFDIEGNVVVKRENINTTDVQLISAESGLSLITIPTPFGAYEIQRVRFEIEALANVVQDLALFSVFADCACPATQATKVNDFANASDVGNIIDNNPNSYATLDLPVGLVDDAFVTLEFSSAAQSGDYVGFVVAANSDVLDAGVIENLTVVLLDDLGNELAQFEDFTLLDLVAAEKAAGILGSVLGLSSGSASPYVLGGIVPDSLPPVKGIKLVQEPVIGLNSSVRVYAAFYQPGTQGIEVLGTSTFVCEQSAATLSAPEGYAGYLWSNGETTREITTNVPGLYGVTVFRDNGCSLFGAYALESNNIEIDAQVTLPTCGNANGNISVDLNVEEGSFEFIWSNGATTPELSNIPSGIYALTVTETTTGCSASEEFIVNDIDAPKFVHWVRHSNCGSNDGAIFLTIPNGAIVNWSNGAETPIIRNLSPGVYIATVTFPNGCKRIEKYTVINQSNFQLSAEVTPSLCSEPTGAINLTIGIPGNYSIAWSNGLDTEDLVGLAPGIYTVIVTNVATGCQDILHLELSTVGAPVIRQLQLVEETCAGDANGMIEIEVTAATDVTVEWNNGEFGPVLENLGPGFFTVRVYDTLGCEANGIFPLVARDAMVTSISSTETGCEPPFDGTAVTSTNGGRAPYFYDWNTGETSSSLSGLGEGEYIVTISDFNGCESILSTLVNKKEICKSDTLPEPEEEKPITVTEDDLFNIYTPNGDGRNDTWVSGLDLPSYDRVGVQFYNIYGDKVYSAHNYQDDWDGTYLNSSDPLPDGTYYYKIRLERGRQIKDLAGFVTIKR</sequence>
<dbReference type="InterPro" id="IPR026341">
    <property type="entry name" value="T9SS_type_B"/>
</dbReference>
<comment type="caution">
    <text evidence="2">The sequence shown here is derived from an EMBL/GenBank/DDBJ whole genome shotgun (WGS) entry which is preliminary data.</text>
</comment>
<dbReference type="EMBL" id="VORB01000003">
    <property type="protein sequence ID" value="TXC81719.1"/>
    <property type="molecule type" value="Genomic_DNA"/>
</dbReference>
<dbReference type="Proteomes" id="UP000321168">
    <property type="component" value="Unassembled WGS sequence"/>
</dbReference>
<proteinExistence type="predicted"/>
<protein>
    <submittedName>
        <fullName evidence="2">Gliding motility-associated C-terminal domain-containing protein</fullName>
    </submittedName>
</protein>
<evidence type="ECO:0000313" key="2">
    <source>
        <dbReference type="EMBL" id="TXC81719.1"/>
    </source>
</evidence>
<gene>
    <name evidence="2" type="ORF">FRX97_04160</name>
</gene>
<evidence type="ECO:0000313" key="3">
    <source>
        <dbReference type="Proteomes" id="UP000321168"/>
    </source>
</evidence>
<keyword evidence="1" id="KW-0732">Signal</keyword>
<feature type="signal peptide" evidence="1">
    <location>
        <begin position="1"/>
        <end position="19"/>
    </location>
</feature>
<feature type="chain" id="PRO_5023060354" evidence="1">
    <location>
        <begin position="20"/>
        <end position="1301"/>
    </location>
</feature>
<keyword evidence="3" id="KW-1185">Reference proteome</keyword>
<name>A0A5C6V982_9FLAO</name>